<proteinExistence type="inferred from homology"/>
<evidence type="ECO:0000256" key="2">
    <source>
        <dbReference type="ARBA" id="ARBA00004496"/>
    </source>
</evidence>
<keyword evidence="6" id="KW-0963">Cytoplasm</keyword>
<dbReference type="PIRSF" id="PIRSF017126">
    <property type="entry name" value="Condensin_H"/>
    <property type="match status" value="1"/>
</dbReference>
<evidence type="ECO:0000313" key="11">
    <source>
        <dbReference type="EMBL" id="ODQ79299.1"/>
    </source>
</evidence>
<evidence type="ECO:0000256" key="5">
    <source>
        <dbReference type="ARBA" id="ARBA00022454"/>
    </source>
</evidence>
<dbReference type="GO" id="GO:0051301">
    <property type="term" value="P:cell division"/>
    <property type="evidence" value="ECO:0007669"/>
    <property type="project" value="UniProtKB-KW"/>
</dbReference>
<dbReference type="STRING" id="984486.A0A1E3QNL3"/>
<keyword evidence="12" id="KW-1185">Reference proteome</keyword>
<dbReference type="PANTHER" id="PTHR13108:SF9">
    <property type="entry name" value="CONDENSIN COMPLEX SUBUNIT 2"/>
    <property type="match status" value="1"/>
</dbReference>
<dbReference type="GO" id="GO:0000796">
    <property type="term" value="C:condensin complex"/>
    <property type="evidence" value="ECO:0007669"/>
    <property type="project" value="InterPro"/>
</dbReference>
<dbReference type="PANTHER" id="PTHR13108">
    <property type="entry name" value="CONDENSIN COMPLEX SUBUNIT 2"/>
    <property type="match status" value="1"/>
</dbReference>
<keyword evidence="5" id="KW-0158">Chromosome</keyword>
<dbReference type="GO" id="GO:0003682">
    <property type="term" value="F:chromatin binding"/>
    <property type="evidence" value="ECO:0007669"/>
    <property type="project" value="TreeGrafter"/>
</dbReference>
<dbReference type="AlphaFoldDB" id="A0A1E3QNL3"/>
<accession>A0A1E3QNL3</accession>
<dbReference type="InterPro" id="IPR022816">
    <property type="entry name" value="Condensin_barren_su2"/>
</dbReference>
<comment type="similarity">
    <text evidence="3">Belongs to the CND2 (condensin subunit 2) family.</text>
</comment>
<dbReference type="RefSeq" id="XP_018984627.1">
    <property type="nucleotide sequence ID" value="XM_019131026.1"/>
</dbReference>
<protein>
    <recommendedName>
        <fullName evidence="4">Condensin complex subunit 2</fullName>
    </recommendedName>
</protein>
<evidence type="ECO:0000256" key="1">
    <source>
        <dbReference type="ARBA" id="ARBA00004286"/>
    </source>
</evidence>
<dbReference type="Pfam" id="PF05786">
    <property type="entry name" value="Cnd2"/>
    <property type="match status" value="1"/>
</dbReference>
<evidence type="ECO:0000313" key="12">
    <source>
        <dbReference type="Proteomes" id="UP000094336"/>
    </source>
</evidence>
<evidence type="ECO:0000256" key="8">
    <source>
        <dbReference type="ARBA" id="ARBA00022776"/>
    </source>
</evidence>
<dbReference type="GO" id="GO:0005737">
    <property type="term" value="C:cytoplasm"/>
    <property type="evidence" value="ECO:0007669"/>
    <property type="project" value="UniProtKB-SubCell"/>
</dbReference>
<keyword evidence="7" id="KW-0132">Cell division</keyword>
<keyword evidence="10" id="KW-0131">Cell cycle</keyword>
<gene>
    <name evidence="11" type="ORF">BABINDRAFT_176847</name>
</gene>
<comment type="subcellular location">
    <subcellularLocation>
        <location evidence="1">Chromosome</location>
    </subcellularLocation>
    <subcellularLocation>
        <location evidence="2">Cytoplasm</location>
    </subcellularLocation>
</comment>
<dbReference type="OrthoDB" id="362021at2759"/>
<dbReference type="GeneID" id="30148879"/>
<dbReference type="Proteomes" id="UP000094336">
    <property type="component" value="Unassembled WGS sequence"/>
</dbReference>
<evidence type="ECO:0000256" key="9">
    <source>
        <dbReference type="ARBA" id="ARBA00023067"/>
    </source>
</evidence>
<sequence length="636" mass="71777">MAANPRQTIISRVDNFDHWIRLATDNKINSSNSWKVALIDYFHDLSCLRDGDGINFQKASATLDGCVKIYSSRVDSAATETGKLLSGLASRSPIVEESNNKEPQEVLRVSRPKKHSETTLAKSFDAIKAKSVESELAVDPLFKKVLADFDEGGAKALLLNMLKGHKSGRVMFAEETEESVSELEARIGYGKPSHTSDRSPDLPNAQSTEAELVTCLGQRFFPDLSLLASFKICPSMDGIEKVLHDDDLTSLLEEVNVYENNQIDDFDMGNPHSIFYDEEAEPGDSTGPNNTMQRLFDESFQRELSPVHETVSELPDMDILAYFDYTLRKNWAGAEHWKIQSVKKPQQAKPVVIPSSKEKFVIDFSQNSPETFEEELFIPGANLLLPKTHWVSHSKNILPHDIQFSTKRLVRLFHKESMILTVFNKRGVAADIPADENFWAANYEQEETILVGKSQLDVLRDDMNEIHQSFDHTYLSNNPNTSYLLNLEGEDAFDGADWDLGGYWDDGQGYGSQLVQGISQQAKTPMLSFARVVKRVDVKLLKRNLWECFEKTSHKRSGGTEESIEAGIDRSNSDLSRKEEETYRFTELAREVNAKYAPEMRKDISTSFLFICLLHLANENGLEIANDGNRELLVRK</sequence>
<dbReference type="GO" id="GO:0007076">
    <property type="term" value="P:mitotic chromosome condensation"/>
    <property type="evidence" value="ECO:0007669"/>
    <property type="project" value="InterPro"/>
</dbReference>
<evidence type="ECO:0000256" key="3">
    <source>
        <dbReference type="ARBA" id="ARBA00009471"/>
    </source>
</evidence>
<evidence type="ECO:0000256" key="4">
    <source>
        <dbReference type="ARBA" id="ARBA00016065"/>
    </source>
</evidence>
<evidence type="ECO:0000256" key="7">
    <source>
        <dbReference type="ARBA" id="ARBA00022618"/>
    </source>
</evidence>
<reference evidence="12" key="1">
    <citation type="submission" date="2016-05" db="EMBL/GenBank/DDBJ databases">
        <title>Comparative genomics of biotechnologically important yeasts.</title>
        <authorList>
            <consortium name="DOE Joint Genome Institute"/>
            <person name="Riley R."/>
            <person name="Haridas S."/>
            <person name="Wolfe K.H."/>
            <person name="Lopes M.R."/>
            <person name="Hittinger C.T."/>
            <person name="Goker M."/>
            <person name="Salamov A."/>
            <person name="Wisecaver J."/>
            <person name="Long T.M."/>
            <person name="Aerts A.L."/>
            <person name="Barry K."/>
            <person name="Choi C."/>
            <person name="Clum A."/>
            <person name="Coughlan A.Y."/>
            <person name="Deshpande S."/>
            <person name="Douglass A.P."/>
            <person name="Hanson S.J."/>
            <person name="Klenk H.-P."/>
            <person name="Labutti K."/>
            <person name="Lapidus A."/>
            <person name="Lindquist E."/>
            <person name="Lipzen A."/>
            <person name="Meier-Kolthoff J.P."/>
            <person name="Ohm R.A."/>
            <person name="Otillar R.P."/>
            <person name="Pangilinan J."/>
            <person name="Peng Y."/>
            <person name="Rokas A."/>
            <person name="Rosa C.A."/>
            <person name="Scheuner C."/>
            <person name="Sibirny A.A."/>
            <person name="Slot J.C."/>
            <person name="Stielow J.B."/>
            <person name="Sun H."/>
            <person name="Kurtzman C.P."/>
            <person name="Blackwell M."/>
            <person name="Grigoriev I.V."/>
            <person name="Jeffries T.W."/>
        </authorList>
    </citation>
    <scope>NUCLEOTIDE SEQUENCE [LARGE SCALE GENOMIC DNA]</scope>
    <source>
        <strain evidence="12">NRRL Y-12698</strain>
    </source>
</reference>
<evidence type="ECO:0000256" key="6">
    <source>
        <dbReference type="ARBA" id="ARBA00022490"/>
    </source>
</evidence>
<keyword evidence="9" id="KW-0226">DNA condensation</keyword>
<dbReference type="EMBL" id="KV454433">
    <property type="protein sequence ID" value="ODQ79299.1"/>
    <property type="molecule type" value="Genomic_DNA"/>
</dbReference>
<organism evidence="11 12">
    <name type="scientific">Babjeviella inositovora NRRL Y-12698</name>
    <dbReference type="NCBI Taxonomy" id="984486"/>
    <lineage>
        <taxon>Eukaryota</taxon>
        <taxon>Fungi</taxon>
        <taxon>Dikarya</taxon>
        <taxon>Ascomycota</taxon>
        <taxon>Saccharomycotina</taxon>
        <taxon>Pichiomycetes</taxon>
        <taxon>Serinales incertae sedis</taxon>
        <taxon>Babjeviella</taxon>
    </lineage>
</organism>
<name>A0A1E3QNL3_9ASCO</name>
<evidence type="ECO:0000256" key="10">
    <source>
        <dbReference type="ARBA" id="ARBA00023306"/>
    </source>
</evidence>
<keyword evidence="8" id="KW-0498">Mitosis</keyword>